<dbReference type="PRINTS" id="PR00320">
    <property type="entry name" value="GPROTEINBRPT"/>
</dbReference>
<dbReference type="GO" id="GO:0005875">
    <property type="term" value="C:microtubule associated complex"/>
    <property type="evidence" value="ECO:0007669"/>
    <property type="project" value="UniProtKB-UniRule"/>
</dbReference>
<dbReference type="PIRSF" id="PIRSF037647">
    <property type="entry name" value="Dynein_regulator_Lis1"/>
    <property type="match status" value="1"/>
</dbReference>
<evidence type="ECO:0000256" key="12">
    <source>
        <dbReference type="PROSITE-ProRule" id="PRU00221"/>
    </source>
</evidence>
<evidence type="ECO:0000256" key="6">
    <source>
        <dbReference type="ARBA" id="ARBA00022737"/>
    </source>
</evidence>
<dbReference type="Gene3D" id="2.130.10.10">
    <property type="entry name" value="YVTN repeat-like/Quinoprotein amine dehydrogenase"/>
    <property type="match status" value="1"/>
</dbReference>
<dbReference type="InterPro" id="IPR001680">
    <property type="entry name" value="WD40_rpt"/>
</dbReference>
<accession>A0AB34PT96</accession>
<evidence type="ECO:0000256" key="11">
    <source>
        <dbReference type="HAMAP-Rule" id="MF_03141"/>
    </source>
</evidence>
<keyword evidence="6" id="KW-0677">Repeat</keyword>
<comment type="function">
    <text evidence="11">Positively regulates the activity of the minus-end directed microtubule motor protein dynein. Plays a central role in positioning the mitotic spindle at the bud neck during cell division. Targets cytoplasmic dynein to microtubule plus ends, thereby promoting dynein-mediated microtubule sliding along the bud cortex and consequently the movement of the mitotic spindle to the bud neck.</text>
</comment>
<evidence type="ECO:0000256" key="4">
    <source>
        <dbReference type="ARBA" id="ARBA00022618"/>
    </source>
</evidence>
<evidence type="ECO:0000313" key="13">
    <source>
        <dbReference type="EMBL" id="KGR12449.1"/>
    </source>
</evidence>
<dbReference type="GO" id="GO:0000132">
    <property type="term" value="P:establishment of mitotic spindle orientation"/>
    <property type="evidence" value="ECO:0007669"/>
    <property type="project" value="UniProtKB-UniRule"/>
</dbReference>
<comment type="similarity">
    <text evidence="11">Belongs to the WD repeat LIS1/nudF family.</text>
</comment>
<dbReference type="SUPFAM" id="SSF109925">
    <property type="entry name" value="Lissencephaly-1 protein (Lis-1, PAF-AH alpha) N-terminal domain"/>
    <property type="match status" value="1"/>
</dbReference>
<evidence type="ECO:0000256" key="5">
    <source>
        <dbReference type="ARBA" id="ARBA00022701"/>
    </source>
</evidence>
<dbReference type="GO" id="GO:0051012">
    <property type="term" value="P:microtubule sliding"/>
    <property type="evidence" value="ECO:0007669"/>
    <property type="project" value="UniProtKB-UniRule"/>
</dbReference>
<feature type="repeat" description="WD" evidence="12">
    <location>
        <begin position="204"/>
        <end position="246"/>
    </location>
</feature>
<evidence type="ECO:0000256" key="3">
    <source>
        <dbReference type="ARBA" id="ARBA00022574"/>
    </source>
</evidence>
<dbReference type="Pfam" id="PF00400">
    <property type="entry name" value="WD40"/>
    <property type="match status" value="6"/>
</dbReference>
<gene>
    <name evidence="11" type="primary">PAC1</name>
    <name evidence="11" type="synonym">LIS1</name>
    <name evidence="13" type="ORF">MG3_02526</name>
</gene>
<keyword evidence="1 11" id="KW-0813">Transport</keyword>
<dbReference type="PROSITE" id="PS50082">
    <property type="entry name" value="WD_REPEATS_2"/>
    <property type="match status" value="5"/>
</dbReference>
<dbReference type="CDD" id="cd00200">
    <property type="entry name" value="WD40"/>
    <property type="match status" value="1"/>
</dbReference>
<evidence type="ECO:0000313" key="14">
    <source>
        <dbReference type="Proteomes" id="UP000030161"/>
    </source>
</evidence>
<dbReference type="InterPro" id="IPR020472">
    <property type="entry name" value="WD40_PAC1"/>
</dbReference>
<dbReference type="SMR" id="A0AB34PT96"/>
<dbReference type="GO" id="GO:0070840">
    <property type="term" value="F:dynein complex binding"/>
    <property type="evidence" value="ECO:0007669"/>
    <property type="project" value="UniProtKB-UniRule"/>
</dbReference>
<dbReference type="InterPro" id="IPR017252">
    <property type="entry name" value="Dynein_regulator_LIS1"/>
</dbReference>
<dbReference type="HAMAP" id="MF_03141">
    <property type="entry name" value="lis1"/>
    <property type="match status" value="1"/>
</dbReference>
<evidence type="ECO:0000256" key="8">
    <source>
        <dbReference type="ARBA" id="ARBA00023054"/>
    </source>
</evidence>
<dbReference type="SMART" id="SM00320">
    <property type="entry name" value="WD40"/>
    <property type="match status" value="7"/>
</dbReference>
<evidence type="ECO:0000256" key="1">
    <source>
        <dbReference type="ARBA" id="ARBA00022448"/>
    </source>
</evidence>
<dbReference type="FunFam" id="2.130.10.10:FF:000902">
    <property type="entry name" value="Nuclear distribution protein PAC1"/>
    <property type="match status" value="1"/>
</dbReference>
<feature type="repeat" description="WD" evidence="12">
    <location>
        <begin position="472"/>
        <end position="486"/>
    </location>
</feature>
<dbReference type="GO" id="GO:0051301">
    <property type="term" value="P:cell division"/>
    <property type="evidence" value="ECO:0007669"/>
    <property type="project" value="UniProtKB-KW"/>
</dbReference>
<keyword evidence="2 11" id="KW-0963">Cytoplasm</keyword>
<feature type="repeat" description="WD" evidence="12">
    <location>
        <begin position="124"/>
        <end position="158"/>
    </location>
</feature>
<dbReference type="PROSITE" id="PS00678">
    <property type="entry name" value="WD_REPEATS_1"/>
    <property type="match status" value="2"/>
</dbReference>
<dbReference type="Proteomes" id="UP000030161">
    <property type="component" value="Unassembled WGS sequence"/>
</dbReference>
<keyword evidence="3 12" id="KW-0853">WD repeat</keyword>
<dbReference type="Gene3D" id="1.20.960.30">
    <property type="match status" value="1"/>
</dbReference>
<keyword evidence="4 11" id="KW-0132">Cell division</keyword>
<dbReference type="GO" id="GO:0005874">
    <property type="term" value="C:microtubule"/>
    <property type="evidence" value="ECO:0007669"/>
    <property type="project" value="UniProtKB-KW"/>
</dbReference>
<proteinExistence type="inferred from homology"/>
<dbReference type="InterPro" id="IPR037190">
    <property type="entry name" value="LIS1_N"/>
</dbReference>
<comment type="subunit">
    <text evidence="11">Self-associates. Interacts with NDL1 and dynein.</text>
</comment>
<dbReference type="EMBL" id="AJIX01000015">
    <property type="protein sequence ID" value="KGR12449.1"/>
    <property type="molecule type" value="Genomic_DNA"/>
</dbReference>
<dbReference type="InterPro" id="IPR050349">
    <property type="entry name" value="WD_LIS1/nudF_dynein_reg"/>
</dbReference>
<dbReference type="SUPFAM" id="SSF50978">
    <property type="entry name" value="WD40 repeat-like"/>
    <property type="match status" value="1"/>
</dbReference>
<evidence type="ECO:0000256" key="9">
    <source>
        <dbReference type="ARBA" id="ARBA00023212"/>
    </source>
</evidence>
<feature type="coiled-coil region" evidence="11">
    <location>
        <begin position="68"/>
        <end position="95"/>
    </location>
</feature>
<keyword evidence="9 11" id="KW-0206">Cytoskeleton</keyword>
<keyword evidence="5 11" id="KW-0493">Microtubule</keyword>
<keyword evidence="8 11" id="KW-0175">Coiled coil</keyword>
<keyword evidence="7 11" id="KW-0498">Mitosis</keyword>
<dbReference type="PROSITE" id="PS50294">
    <property type="entry name" value="WD_REPEATS_REGION"/>
    <property type="match status" value="4"/>
</dbReference>
<evidence type="ECO:0000256" key="10">
    <source>
        <dbReference type="ARBA" id="ARBA00023306"/>
    </source>
</evidence>
<evidence type="ECO:0000256" key="2">
    <source>
        <dbReference type="ARBA" id="ARBA00022490"/>
    </source>
</evidence>
<feature type="repeat" description="WD" evidence="12">
    <location>
        <begin position="387"/>
        <end position="421"/>
    </location>
</feature>
<reference evidence="13 14" key="1">
    <citation type="submission" date="2013-12" db="EMBL/GenBank/DDBJ databases">
        <title>The Genome Sequence of Candida albicans P78048.</title>
        <authorList>
            <consortium name="The Broad Institute Genome Sequencing Platform"/>
            <consortium name="The Broad Institute Genome Sequencing Center for Infectious Disease"/>
            <person name="Cuomo C."/>
            <person name="Bennett R."/>
            <person name="Hirakawa M."/>
            <person name="Noverr M."/>
            <person name="Mitchell A."/>
            <person name="Young S.K."/>
            <person name="Zeng Q."/>
            <person name="Gargeya S."/>
            <person name="Fitzgerald M."/>
            <person name="Abouelleil A."/>
            <person name="Alvarado L."/>
            <person name="Berlin A.M."/>
            <person name="Chapman S.B."/>
            <person name="Dewar J."/>
            <person name="Goldberg J."/>
            <person name="Griggs A."/>
            <person name="Gujja S."/>
            <person name="Hansen M."/>
            <person name="Howarth C."/>
            <person name="Imamovic A."/>
            <person name="Larimer J."/>
            <person name="McCowan C."/>
            <person name="Murphy C."/>
            <person name="Pearson M."/>
            <person name="Priest M."/>
            <person name="Roberts A."/>
            <person name="Saif S."/>
            <person name="Shea T."/>
            <person name="Sykes S."/>
            <person name="Wortman J."/>
            <person name="Nusbaum C."/>
            <person name="Birren B."/>
        </authorList>
    </citation>
    <scope>NUCLEOTIDE SEQUENCE [LARGE SCALE GENOMIC DNA]</scope>
    <source>
        <strain evidence="13 14">P78048</strain>
    </source>
</reference>
<dbReference type="InterPro" id="IPR036322">
    <property type="entry name" value="WD40_repeat_dom_sf"/>
</dbReference>
<dbReference type="AlphaFoldDB" id="A0AB34PT96"/>
<keyword evidence="10 11" id="KW-0131">Cell cycle</keyword>
<organism evidence="13 14">
    <name type="scientific">Candida albicans P78048</name>
    <dbReference type="NCBI Taxonomy" id="1094989"/>
    <lineage>
        <taxon>Eukaryota</taxon>
        <taxon>Fungi</taxon>
        <taxon>Dikarya</taxon>
        <taxon>Ascomycota</taxon>
        <taxon>Saccharomycotina</taxon>
        <taxon>Pichiomycetes</taxon>
        <taxon>Debaryomycetaceae</taxon>
        <taxon>Candida/Lodderomyces clade</taxon>
        <taxon>Candida</taxon>
    </lineage>
</organism>
<name>A0AB34PT96_CANAX</name>
<dbReference type="PANTHER" id="PTHR44129">
    <property type="entry name" value="WD REPEAT-CONTAINING PROTEIN POP1"/>
    <property type="match status" value="1"/>
</dbReference>
<protein>
    <recommendedName>
        <fullName evidence="11">Nuclear distribution protein PAC1</fullName>
    </recommendedName>
    <alternativeName>
        <fullName evidence="11">Lissencephaly-1 homolog</fullName>
        <shortName evidence="11">LIS-1</shortName>
    </alternativeName>
    <alternativeName>
        <fullName evidence="11">nudF homolog</fullName>
    </alternativeName>
</protein>
<dbReference type="GO" id="GO:0000922">
    <property type="term" value="C:spindle pole"/>
    <property type="evidence" value="ECO:0007669"/>
    <property type="project" value="UniProtKB-SubCell"/>
</dbReference>
<comment type="subcellular location">
    <subcellularLocation>
        <location evidence="11">Cytoplasm</location>
        <location evidence="11">Cytoskeleton</location>
    </subcellularLocation>
    <subcellularLocation>
        <location evidence="11">Cytoplasm</location>
        <location evidence="11">Cytoskeleton</location>
        <location evidence="11">Spindle pole</location>
    </subcellularLocation>
    <text evidence="11">Localizes to the plus ends of microtubules and the mitotic spindle poles.</text>
</comment>
<comment type="caution">
    <text evidence="13">The sequence shown here is derived from an EMBL/GenBank/DDBJ whole genome shotgun (WGS) entry which is preliminary data.</text>
</comment>
<sequence length="486" mass="55358">MEKLQILTERQQTELNHAIIQYLQPLCQQDNHVLLDQLSKLLNIDQSTQESNNVEKVDNYLEKRWSTVLRLQKKIIDLENEISNLNNIINSTNSDNNGIILSKDKINWIPKGAVKQSYQCENIVTTVKLHPNLPLVLNGCNDGNLYIWNISNDDNTIPEKMIKAHTRAINKICFTYKKPYYLATCSSDLTIKIWDEKFNHIRTLNGHEHTVSSIQFSPVDNSILYSVSRDKNIRVWDIFQGISLKSFVGHSEWCRDLDIISSDTYGDFVLTCSNDQSARLSHANSGAGVAMIVGHSHVVETVKFLPSLQANKILDEYITKNTEQFPTIPLELLKDKTYNQLGFKYCITASRDNTIKLWLIPPPTIAPHRPPLPSKYNNSQSWLIAELKGHSSWVKSLCVHPNGKFIISGSDDKTIKFWDLSGLLETGYVNVVKTIIGHDGFINDIDFARLKEASDVSEEDLLKQVEKRMRCLFISGSADNSIKLWN</sequence>
<dbReference type="InterPro" id="IPR019775">
    <property type="entry name" value="WD40_repeat_CS"/>
</dbReference>
<dbReference type="GO" id="GO:0005737">
    <property type="term" value="C:cytoplasm"/>
    <property type="evidence" value="ECO:0007669"/>
    <property type="project" value="UniProtKB-UniRule"/>
</dbReference>
<evidence type="ECO:0000256" key="7">
    <source>
        <dbReference type="ARBA" id="ARBA00022776"/>
    </source>
</evidence>
<feature type="repeat" description="WD" evidence="12">
    <location>
        <begin position="162"/>
        <end position="195"/>
    </location>
</feature>
<dbReference type="InterPro" id="IPR015943">
    <property type="entry name" value="WD40/YVTN_repeat-like_dom_sf"/>
</dbReference>